<dbReference type="GO" id="GO:0016020">
    <property type="term" value="C:membrane"/>
    <property type="evidence" value="ECO:0007669"/>
    <property type="project" value="UniProtKB-SubCell"/>
</dbReference>
<feature type="transmembrane region" description="Helical" evidence="6">
    <location>
        <begin position="56"/>
        <end position="78"/>
    </location>
</feature>
<dbReference type="SUPFAM" id="SSF54523">
    <property type="entry name" value="Pili subunits"/>
    <property type="match status" value="1"/>
</dbReference>
<accession>B3T7C0</accession>
<sequence length="293" mass="32168">MIPKMMLSFKPQNKRHLRFAQNSPYIDIESPEGEVTQPLPINTQTRFQAMKKFKKGFTLIELLVVITIIGILAAIVIANLGDVTSAAEVEAEKATIKSFFNTMMTKKIKVFPSKNSDALKENTTAGFAAWFRRRAGFTQNEFWYVESSEDVIEIVEDKDKGGIPTGASGIAKSDGTFSTDLKKVQKDAMSYCIAVPGNGADKTSLNNIKDVGPFPILWTKGLQTDGTWAGQSPWGGKGGHILYNDGTIKWYEDTKGADEKGVFTDSGTEEKTKNIKDAIPDQWDILTPDGGAI</sequence>
<dbReference type="PROSITE" id="PS00409">
    <property type="entry name" value="PROKAR_NTER_METHYL"/>
    <property type="match status" value="1"/>
</dbReference>
<dbReference type="NCBIfam" id="TIGR02532">
    <property type="entry name" value="IV_pilin_GFxxxE"/>
    <property type="match status" value="1"/>
</dbReference>
<dbReference type="Gene3D" id="3.30.700.10">
    <property type="entry name" value="Glycoprotein, Type 4 Pilin"/>
    <property type="match status" value="1"/>
</dbReference>
<keyword evidence="4 6" id="KW-1133">Transmembrane helix</keyword>
<evidence type="ECO:0000256" key="6">
    <source>
        <dbReference type="SAM" id="Phobius"/>
    </source>
</evidence>
<evidence type="ECO:0000256" key="5">
    <source>
        <dbReference type="ARBA" id="ARBA00023136"/>
    </source>
</evidence>
<dbReference type="InterPro" id="IPR045584">
    <property type="entry name" value="Pilin-like"/>
</dbReference>
<protein>
    <submittedName>
        <fullName evidence="7">Putative Pilin (Bacterial filament)</fullName>
    </submittedName>
</protein>
<dbReference type="PRINTS" id="PR00885">
    <property type="entry name" value="BCTERIALGSPH"/>
</dbReference>
<proteinExistence type="predicted"/>
<dbReference type="EMBL" id="EU016629">
    <property type="protein sequence ID" value="ABZ08479.1"/>
    <property type="molecule type" value="Genomic_DNA"/>
</dbReference>
<keyword evidence="3 6" id="KW-0812">Transmembrane</keyword>
<evidence type="ECO:0000256" key="2">
    <source>
        <dbReference type="ARBA" id="ARBA00022481"/>
    </source>
</evidence>
<dbReference type="InterPro" id="IPR012902">
    <property type="entry name" value="N_methyl_site"/>
</dbReference>
<evidence type="ECO:0000256" key="3">
    <source>
        <dbReference type="ARBA" id="ARBA00022692"/>
    </source>
</evidence>
<comment type="subcellular location">
    <subcellularLocation>
        <location evidence="1">Membrane</location>
        <topology evidence="1">Single-pass membrane protein</topology>
    </subcellularLocation>
</comment>
<evidence type="ECO:0000256" key="4">
    <source>
        <dbReference type="ARBA" id="ARBA00022989"/>
    </source>
</evidence>
<keyword evidence="5 6" id="KW-0472">Membrane</keyword>
<gene>
    <name evidence="7" type="ORF">ALOHA_HF4000APKG3D20ctg1g27</name>
</gene>
<dbReference type="Pfam" id="PF07963">
    <property type="entry name" value="N_methyl"/>
    <property type="match status" value="1"/>
</dbReference>
<dbReference type="PANTHER" id="PTHR30093">
    <property type="entry name" value="GENERAL SECRETION PATHWAY PROTEIN G"/>
    <property type="match status" value="1"/>
</dbReference>
<name>B3T7C0_9ZZZZ</name>
<dbReference type="AlphaFoldDB" id="B3T7C0"/>
<reference evidence="7" key="1">
    <citation type="journal article" date="2008" name="ISME J.">
        <title>Genomic patterns of recombination, clonal divergence and environment in marine microbial populations.</title>
        <authorList>
            <person name="Konstantinidis K.T."/>
            <person name="Delong E.F."/>
        </authorList>
    </citation>
    <scope>NUCLEOTIDE SEQUENCE</scope>
</reference>
<evidence type="ECO:0000313" key="7">
    <source>
        <dbReference type="EMBL" id="ABZ08479.1"/>
    </source>
</evidence>
<dbReference type="InterPro" id="IPR002416">
    <property type="entry name" value="T2SS_protein-GspH"/>
</dbReference>
<evidence type="ECO:0000256" key="1">
    <source>
        <dbReference type="ARBA" id="ARBA00004167"/>
    </source>
</evidence>
<keyword evidence="2" id="KW-0488">Methylation</keyword>
<organism evidence="7">
    <name type="scientific">uncultured marine microorganism HF4000_APKG3D20</name>
    <dbReference type="NCBI Taxonomy" id="455549"/>
    <lineage>
        <taxon>unclassified sequences</taxon>
        <taxon>environmental samples</taxon>
    </lineage>
</organism>